<dbReference type="Proteomes" id="UP000001660">
    <property type="component" value="Chromosome"/>
</dbReference>
<gene>
    <name evidence="2" type="ORF">NIDE4357</name>
</gene>
<proteinExistence type="predicted"/>
<reference evidence="2 3" key="1">
    <citation type="journal article" date="2010" name="Proc. Natl. Acad. Sci. U.S.A.">
        <title>A Nitrospira metagenome illuminates the physiology and evolution of globally important nitrite-oxidizing bacteria.</title>
        <authorList>
            <person name="Lucker S."/>
            <person name="Wagner M."/>
            <person name="Maixner F."/>
            <person name="Pelletier E."/>
            <person name="Koch H."/>
            <person name="Vacherie B."/>
            <person name="Rattei T."/>
            <person name="Sinninghe Damste J."/>
            <person name="Spieck E."/>
            <person name="Le Paslier D."/>
            <person name="Daims H."/>
        </authorList>
    </citation>
    <scope>NUCLEOTIDE SEQUENCE [LARGE SCALE GENOMIC DNA]</scope>
</reference>
<sequence length="129" mass="13834">MMPLLTVCGRLLFVLSMGFSVMGCTQSALQAPSPQENLGMGIVTGTLGAQIPVTAATAGDQPGGSLVGQVQAVEGGAYLVRDVRGQEYRIPHDQNTRIDRPAHVGDRIQSWFDRQGRAVLIRSLDEEAR</sequence>
<dbReference type="STRING" id="330214.NIDE4357"/>
<dbReference type="HOGENOM" id="CLU_1944806_0_0_0"/>
<evidence type="ECO:0000313" key="2">
    <source>
        <dbReference type="EMBL" id="CBK44017.1"/>
    </source>
</evidence>
<evidence type="ECO:0000313" key="3">
    <source>
        <dbReference type="Proteomes" id="UP000001660"/>
    </source>
</evidence>
<keyword evidence="1" id="KW-0732">Signal</keyword>
<name>D8P935_9BACT</name>
<accession>D8P935</accession>
<evidence type="ECO:0000256" key="1">
    <source>
        <dbReference type="SAM" id="SignalP"/>
    </source>
</evidence>
<dbReference type="KEGG" id="nde:NIDE4357"/>
<feature type="signal peptide" evidence="1">
    <location>
        <begin position="1"/>
        <end position="30"/>
    </location>
</feature>
<evidence type="ECO:0008006" key="4">
    <source>
        <dbReference type="Google" id="ProtNLM"/>
    </source>
</evidence>
<keyword evidence="3" id="KW-1185">Reference proteome</keyword>
<protein>
    <recommendedName>
        <fullName evidence="4">Lipoprotein</fullName>
    </recommendedName>
</protein>
<organism evidence="2 3">
    <name type="scientific">Nitrospira defluvii</name>
    <dbReference type="NCBI Taxonomy" id="330214"/>
    <lineage>
        <taxon>Bacteria</taxon>
        <taxon>Pseudomonadati</taxon>
        <taxon>Nitrospirota</taxon>
        <taxon>Nitrospiria</taxon>
        <taxon>Nitrospirales</taxon>
        <taxon>Nitrospiraceae</taxon>
        <taxon>Nitrospira</taxon>
    </lineage>
</organism>
<dbReference type="AlphaFoldDB" id="D8P935"/>
<dbReference type="EMBL" id="FP929003">
    <property type="protein sequence ID" value="CBK44017.1"/>
    <property type="molecule type" value="Genomic_DNA"/>
</dbReference>
<dbReference type="OrthoDB" id="9798358at2"/>
<feature type="chain" id="PRO_5003119732" description="Lipoprotein" evidence="1">
    <location>
        <begin position="31"/>
        <end position="129"/>
    </location>
</feature>